<dbReference type="Proteomes" id="UP000799118">
    <property type="component" value="Unassembled WGS sequence"/>
</dbReference>
<dbReference type="GO" id="GO:0016491">
    <property type="term" value="F:oxidoreductase activity"/>
    <property type="evidence" value="ECO:0007669"/>
    <property type="project" value="InterPro"/>
</dbReference>
<feature type="domain" description="NADH:flavin oxidoreductase/NADH oxidase N-terminal" evidence="1">
    <location>
        <begin position="110"/>
        <end position="292"/>
    </location>
</feature>
<evidence type="ECO:0000313" key="3">
    <source>
        <dbReference type="Proteomes" id="UP000799118"/>
    </source>
</evidence>
<protein>
    <submittedName>
        <fullName evidence="2">FMN-linked oxidoreductase</fullName>
    </submittedName>
</protein>
<dbReference type="PANTHER" id="PTHR22893">
    <property type="entry name" value="NADH OXIDOREDUCTASE-RELATED"/>
    <property type="match status" value="1"/>
</dbReference>
<reference evidence="2" key="1">
    <citation type="journal article" date="2019" name="Environ. Microbiol.">
        <title>Fungal ecological strategies reflected in gene transcription - a case study of two litter decomposers.</title>
        <authorList>
            <person name="Barbi F."/>
            <person name="Kohler A."/>
            <person name="Barry K."/>
            <person name="Baskaran P."/>
            <person name="Daum C."/>
            <person name="Fauchery L."/>
            <person name="Ihrmark K."/>
            <person name="Kuo A."/>
            <person name="LaButti K."/>
            <person name="Lipzen A."/>
            <person name="Morin E."/>
            <person name="Grigoriev I.V."/>
            <person name="Henrissat B."/>
            <person name="Lindahl B."/>
            <person name="Martin F."/>
        </authorList>
    </citation>
    <scope>NUCLEOTIDE SEQUENCE</scope>
    <source>
        <strain evidence="2">JB14</strain>
    </source>
</reference>
<gene>
    <name evidence="2" type="ORF">BT96DRAFT_916198</name>
</gene>
<feature type="domain" description="NADH:flavin oxidoreductase/NADH oxidase N-terminal" evidence="1">
    <location>
        <begin position="5"/>
        <end position="73"/>
    </location>
</feature>
<dbReference type="AlphaFoldDB" id="A0A6A4I5Q3"/>
<organism evidence="2 3">
    <name type="scientific">Gymnopus androsaceus JB14</name>
    <dbReference type="NCBI Taxonomy" id="1447944"/>
    <lineage>
        <taxon>Eukaryota</taxon>
        <taxon>Fungi</taxon>
        <taxon>Dikarya</taxon>
        <taxon>Basidiomycota</taxon>
        <taxon>Agaricomycotina</taxon>
        <taxon>Agaricomycetes</taxon>
        <taxon>Agaricomycetidae</taxon>
        <taxon>Agaricales</taxon>
        <taxon>Marasmiineae</taxon>
        <taxon>Omphalotaceae</taxon>
        <taxon>Gymnopus</taxon>
    </lineage>
</organism>
<dbReference type="InterPro" id="IPR001155">
    <property type="entry name" value="OxRdtase_FMN_N"/>
</dbReference>
<dbReference type="InterPro" id="IPR045247">
    <property type="entry name" value="Oye-like"/>
</dbReference>
<dbReference type="InterPro" id="IPR013785">
    <property type="entry name" value="Aldolase_TIM"/>
</dbReference>
<dbReference type="EMBL" id="ML769410">
    <property type="protein sequence ID" value="KAE9405240.1"/>
    <property type="molecule type" value="Genomic_DNA"/>
</dbReference>
<dbReference type="OrthoDB" id="276546at2759"/>
<sequence length="326" mass="36328">MSPALLQPIKLGNLDLQHRVEHVPTPIMAEYYAQRASAPGTLLITEATFIAAKAGGYFNVPGIWNKEQIEGWRVELHAEDPPLPFVSASDIPLPDYPTPQPLTIDEIKNIQTGFDGVEIHGANGSCCIDQFTQDVSNKRTDAYGGSIENRCCFALQVVDKVVQAVGAERTGIRLSPWSPFQGYNGNGRPQTTFTYLVQQIKHLHPSFAYIHVVEPRIKGSADTEEAHAEASNDFLREIWHPKRFITAGGYKPETAFAVAEKYKNEGELVAFGRYFLSTPDLPERLRRNIPLNPYNRNTFYLRGDLSGAGYTDYPFATIANTEQGRL</sequence>
<accession>A0A6A4I5Q3</accession>
<proteinExistence type="predicted"/>
<dbReference type="Pfam" id="PF00724">
    <property type="entry name" value="Oxidored_FMN"/>
    <property type="match status" value="2"/>
</dbReference>
<dbReference type="SUPFAM" id="SSF51395">
    <property type="entry name" value="FMN-linked oxidoreductases"/>
    <property type="match status" value="1"/>
</dbReference>
<evidence type="ECO:0000313" key="2">
    <source>
        <dbReference type="EMBL" id="KAE9405240.1"/>
    </source>
</evidence>
<evidence type="ECO:0000259" key="1">
    <source>
        <dbReference type="Pfam" id="PF00724"/>
    </source>
</evidence>
<dbReference type="GO" id="GO:0010181">
    <property type="term" value="F:FMN binding"/>
    <property type="evidence" value="ECO:0007669"/>
    <property type="project" value="InterPro"/>
</dbReference>
<name>A0A6A4I5Q3_9AGAR</name>
<keyword evidence="3" id="KW-1185">Reference proteome</keyword>
<dbReference type="PANTHER" id="PTHR22893:SF91">
    <property type="entry name" value="NADPH DEHYDROGENASE 2-RELATED"/>
    <property type="match status" value="1"/>
</dbReference>
<dbReference type="Gene3D" id="3.20.20.70">
    <property type="entry name" value="Aldolase class I"/>
    <property type="match status" value="1"/>
</dbReference>